<name>A0A2I1PDY1_9MICO</name>
<evidence type="ECO:0000256" key="12">
    <source>
        <dbReference type="SAM" id="Phobius"/>
    </source>
</evidence>
<dbReference type="GO" id="GO:0006508">
    <property type="term" value="P:proteolysis"/>
    <property type="evidence" value="ECO:0007669"/>
    <property type="project" value="UniProtKB-KW"/>
</dbReference>
<dbReference type="OrthoDB" id="9781963at2"/>
<keyword evidence="9 12" id="KW-1133">Transmembrane helix</keyword>
<evidence type="ECO:0000256" key="5">
    <source>
        <dbReference type="ARBA" id="ARBA00022692"/>
    </source>
</evidence>
<evidence type="ECO:0000256" key="7">
    <source>
        <dbReference type="ARBA" id="ARBA00022801"/>
    </source>
</evidence>
<reference evidence="14 15" key="1">
    <citation type="submission" date="2017-12" db="EMBL/GenBank/DDBJ databases">
        <title>Phylogenetic diversity of female urinary microbiome.</title>
        <authorList>
            <person name="Thomas-White K."/>
            <person name="Wolfe A.J."/>
        </authorList>
    </citation>
    <scope>NUCLEOTIDE SEQUENCE [LARGE SCALE GENOMIC DNA]</scope>
    <source>
        <strain evidence="14 15">UMB1298</strain>
    </source>
</reference>
<keyword evidence="5 12" id="KW-0812">Transmembrane</keyword>
<dbReference type="GO" id="GO:0016020">
    <property type="term" value="C:membrane"/>
    <property type="evidence" value="ECO:0007669"/>
    <property type="project" value="UniProtKB-SubCell"/>
</dbReference>
<gene>
    <name evidence="14" type="ORF">CYJ76_00725</name>
</gene>
<protein>
    <submittedName>
        <fullName evidence="14">Peptidase M50</fullName>
    </submittedName>
</protein>
<dbReference type="GO" id="GO:0008237">
    <property type="term" value="F:metallopeptidase activity"/>
    <property type="evidence" value="ECO:0007669"/>
    <property type="project" value="UniProtKB-KW"/>
</dbReference>
<keyword evidence="10" id="KW-0482">Metalloprotease</keyword>
<evidence type="ECO:0000256" key="10">
    <source>
        <dbReference type="ARBA" id="ARBA00023049"/>
    </source>
</evidence>
<dbReference type="RefSeq" id="WP_101848946.1">
    <property type="nucleotide sequence ID" value="NZ_JBHLVH010000014.1"/>
</dbReference>
<keyword evidence="6" id="KW-0479">Metal-binding</keyword>
<feature type="transmembrane region" description="Helical" evidence="12">
    <location>
        <begin position="179"/>
        <end position="200"/>
    </location>
</feature>
<evidence type="ECO:0000313" key="15">
    <source>
        <dbReference type="Proteomes" id="UP000234206"/>
    </source>
</evidence>
<comment type="cofactor">
    <cofactor evidence="1">
        <name>Zn(2+)</name>
        <dbReference type="ChEBI" id="CHEBI:29105"/>
    </cofactor>
</comment>
<feature type="transmembrane region" description="Helical" evidence="12">
    <location>
        <begin position="45"/>
        <end position="64"/>
    </location>
</feature>
<evidence type="ECO:0000256" key="4">
    <source>
        <dbReference type="ARBA" id="ARBA00022670"/>
    </source>
</evidence>
<feature type="transmembrane region" description="Helical" evidence="12">
    <location>
        <begin position="105"/>
        <end position="129"/>
    </location>
</feature>
<dbReference type="GO" id="GO:0046872">
    <property type="term" value="F:metal ion binding"/>
    <property type="evidence" value="ECO:0007669"/>
    <property type="project" value="UniProtKB-KW"/>
</dbReference>
<evidence type="ECO:0000256" key="3">
    <source>
        <dbReference type="ARBA" id="ARBA00007931"/>
    </source>
</evidence>
<evidence type="ECO:0000256" key="11">
    <source>
        <dbReference type="ARBA" id="ARBA00023136"/>
    </source>
</evidence>
<evidence type="ECO:0000256" key="1">
    <source>
        <dbReference type="ARBA" id="ARBA00001947"/>
    </source>
</evidence>
<dbReference type="EMBL" id="PKIZ01000001">
    <property type="protein sequence ID" value="PKZ42810.1"/>
    <property type="molecule type" value="Genomic_DNA"/>
</dbReference>
<keyword evidence="11 12" id="KW-0472">Membrane</keyword>
<evidence type="ECO:0000256" key="8">
    <source>
        <dbReference type="ARBA" id="ARBA00022833"/>
    </source>
</evidence>
<dbReference type="PANTHER" id="PTHR39188">
    <property type="entry name" value="MEMBRANE-ASSOCIATED ZINC METALLOPROTEASE M50B"/>
    <property type="match status" value="1"/>
</dbReference>
<sequence length="379" mass="39189">MAQPSGWRIGSVRGVPVYLGTTWPLLVVLVVVLNGSQLTDALGPVTAYGLGLAYAAMLVFSVFVHEVGHVLAAQWRGYTVTRVQLDLIGGHTAHQSDNTSPGSNAIVAVAGPLANLVLAALAAAALFVVPDGVPHMVVASALWVNGLVGLFNLLPGMPLDGGHVVDSLVWKATGSRPTGLVAAGWTGRLIALVVIAFVALMVVQGRSLVTVMWGGLIAWVLWAGATRSIQAGAARQELGRHSTGSVMRPAVGLPQDAPVSALLGVRGFPVPVGVVTTDAEHRAVGLVDPSALAQVPAELRDSTPLSAVARTVPGDWTVDAAPQEDITRLLEAVTSRRLQVAAIREPGPLDPDGRPTPPRIVGLADHASMEAGMRANARG</sequence>
<evidence type="ECO:0000256" key="9">
    <source>
        <dbReference type="ARBA" id="ARBA00022989"/>
    </source>
</evidence>
<comment type="subcellular location">
    <subcellularLocation>
        <location evidence="2">Membrane</location>
        <topology evidence="2">Multi-pass membrane protein</topology>
    </subcellularLocation>
</comment>
<accession>A0A2I1PDY1</accession>
<comment type="caution">
    <text evidence="14">The sequence shown here is derived from an EMBL/GenBank/DDBJ whole genome shotgun (WGS) entry which is preliminary data.</text>
</comment>
<proteinExistence type="inferred from homology"/>
<feature type="transmembrane region" description="Helical" evidence="12">
    <location>
        <begin position="136"/>
        <end position="159"/>
    </location>
</feature>
<keyword evidence="7" id="KW-0378">Hydrolase</keyword>
<evidence type="ECO:0000259" key="13">
    <source>
        <dbReference type="Pfam" id="PF02163"/>
    </source>
</evidence>
<keyword evidence="4" id="KW-0645">Protease</keyword>
<feature type="transmembrane region" description="Helical" evidence="12">
    <location>
        <begin position="207"/>
        <end position="225"/>
    </location>
</feature>
<evidence type="ECO:0000256" key="6">
    <source>
        <dbReference type="ARBA" id="ARBA00022723"/>
    </source>
</evidence>
<dbReference type="InterPro" id="IPR008915">
    <property type="entry name" value="Peptidase_M50"/>
</dbReference>
<evidence type="ECO:0000256" key="2">
    <source>
        <dbReference type="ARBA" id="ARBA00004141"/>
    </source>
</evidence>
<keyword evidence="15" id="KW-1185">Reference proteome</keyword>
<dbReference type="Proteomes" id="UP000234206">
    <property type="component" value="Unassembled WGS sequence"/>
</dbReference>
<feature type="transmembrane region" description="Helical" evidence="12">
    <location>
        <begin position="15"/>
        <end position="33"/>
    </location>
</feature>
<feature type="domain" description="Peptidase M50" evidence="13">
    <location>
        <begin position="136"/>
        <end position="181"/>
    </location>
</feature>
<dbReference type="AlphaFoldDB" id="A0A2I1PDY1"/>
<feature type="domain" description="Peptidase M50" evidence="13">
    <location>
        <begin position="54"/>
        <end position="128"/>
    </location>
</feature>
<comment type="similarity">
    <text evidence="3">Belongs to the peptidase M50B family.</text>
</comment>
<dbReference type="Pfam" id="PF02163">
    <property type="entry name" value="Peptidase_M50"/>
    <property type="match status" value="2"/>
</dbReference>
<organism evidence="14 15">
    <name type="scientific">Kytococcus schroeteri</name>
    <dbReference type="NCBI Taxonomy" id="138300"/>
    <lineage>
        <taxon>Bacteria</taxon>
        <taxon>Bacillati</taxon>
        <taxon>Actinomycetota</taxon>
        <taxon>Actinomycetes</taxon>
        <taxon>Micrococcales</taxon>
        <taxon>Kytococcaceae</taxon>
        <taxon>Kytococcus</taxon>
    </lineage>
</organism>
<dbReference type="PANTHER" id="PTHR39188:SF3">
    <property type="entry name" value="STAGE IV SPORULATION PROTEIN FB"/>
    <property type="match status" value="1"/>
</dbReference>
<evidence type="ECO:0000313" key="14">
    <source>
        <dbReference type="EMBL" id="PKZ42810.1"/>
    </source>
</evidence>
<keyword evidence="8" id="KW-0862">Zinc</keyword>